<proteinExistence type="predicted"/>
<evidence type="ECO:0000313" key="3">
    <source>
        <dbReference type="Proteomes" id="UP000188145"/>
    </source>
</evidence>
<evidence type="ECO:0000313" key="2">
    <source>
        <dbReference type="EMBL" id="AQP48694.1"/>
    </source>
</evidence>
<dbReference type="OrthoDB" id="6624781at2"/>
<dbReference type="Proteomes" id="UP000188145">
    <property type="component" value="Chromosome"/>
</dbReference>
<dbReference type="EMBL" id="CP019606">
    <property type="protein sequence ID" value="AQP48694.1"/>
    <property type="molecule type" value="Genomic_DNA"/>
</dbReference>
<gene>
    <name evidence="2" type="ORF">BW730_15465</name>
</gene>
<dbReference type="InterPro" id="IPR029068">
    <property type="entry name" value="Glyas_Bleomycin-R_OHBP_Dase"/>
</dbReference>
<feature type="domain" description="VOC" evidence="1">
    <location>
        <begin position="1"/>
        <end position="119"/>
    </location>
</feature>
<sequence length="120" mass="13439">MADRTVPNLPSRDLDRTAVFYGSFGFVEQYRDGRWLILQRGPLGLEFFLHVDVDPYSSGFQCTVRVADLDELWGAIRNAAVPVATVGFPRLHEPRVEASGLRIGYLVDQDGTQLTLIEEA</sequence>
<dbReference type="RefSeq" id="WP_077687041.1">
    <property type="nucleotide sequence ID" value="NZ_CP019606.1"/>
</dbReference>
<dbReference type="PROSITE" id="PS51819">
    <property type="entry name" value="VOC"/>
    <property type="match status" value="1"/>
</dbReference>
<keyword evidence="3" id="KW-1185">Reference proteome</keyword>
<dbReference type="Gene3D" id="3.10.180.10">
    <property type="entry name" value="2,3-Dihydroxybiphenyl 1,2-Dioxygenase, domain 1"/>
    <property type="match status" value="1"/>
</dbReference>
<reference evidence="3" key="1">
    <citation type="submission" date="2017-02" db="EMBL/GenBank/DDBJ databases">
        <title>Tessaracoccus aquaemaris sp. nov., isolated from the intestine of a Korean rockfish, Sebastes schlegelii, in a marine aquaculture pond.</title>
        <authorList>
            <person name="Tak E.J."/>
            <person name="Bae J.-W."/>
        </authorList>
    </citation>
    <scope>NUCLEOTIDE SEQUENCE [LARGE SCALE GENOMIC DNA]</scope>
    <source>
        <strain evidence="3">NSG39</strain>
    </source>
</reference>
<dbReference type="AlphaFoldDB" id="A0A1Q2CRG6"/>
<accession>A0A1Q2CRG6</accession>
<dbReference type="KEGG" id="tes:BW730_15465"/>
<dbReference type="SUPFAM" id="SSF54593">
    <property type="entry name" value="Glyoxalase/Bleomycin resistance protein/Dihydroxybiphenyl dioxygenase"/>
    <property type="match status" value="1"/>
</dbReference>
<evidence type="ECO:0000259" key="1">
    <source>
        <dbReference type="PROSITE" id="PS51819"/>
    </source>
</evidence>
<dbReference type="InterPro" id="IPR037523">
    <property type="entry name" value="VOC_core"/>
</dbReference>
<protein>
    <submittedName>
        <fullName evidence="2">Bleomycin resistance protein</fullName>
    </submittedName>
</protein>
<name>A0A1Q2CRG6_9ACTN</name>
<organism evidence="2 3">
    <name type="scientific">Tessaracoccus aquimaris</name>
    <dbReference type="NCBI Taxonomy" id="1332264"/>
    <lineage>
        <taxon>Bacteria</taxon>
        <taxon>Bacillati</taxon>
        <taxon>Actinomycetota</taxon>
        <taxon>Actinomycetes</taxon>
        <taxon>Propionibacteriales</taxon>
        <taxon>Propionibacteriaceae</taxon>
        <taxon>Tessaracoccus</taxon>
    </lineage>
</organism>